<dbReference type="AlphaFoldDB" id="A0A251Q2T6"/>
<dbReference type="Gramene" id="ONI18119">
    <property type="protein sequence ID" value="ONI18119"/>
    <property type="gene ID" value="PRUPE_3G197900"/>
</dbReference>
<keyword evidence="3" id="KW-1185">Reference proteome</keyword>
<protein>
    <submittedName>
        <fullName evidence="2">Uncharacterized protein</fullName>
    </submittedName>
</protein>
<dbReference type="Proteomes" id="UP000006882">
    <property type="component" value="Chromosome G3"/>
</dbReference>
<sequence length="90" mass="9663">MASSRTLSPSWIYRPLWAAATNPKHDFSCPLRKMCRALAQVLAPPPSILGLLPPPSLLRMLVSLALGSIFPGLFLVGCCFPLGALVVSFL</sequence>
<reference evidence="2 3" key="1">
    <citation type="journal article" date="2013" name="Nat. Genet.">
        <title>The high-quality draft genome of peach (Prunus persica) identifies unique patterns of genetic diversity, domestication and genome evolution.</title>
        <authorList>
            <consortium name="International Peach Genome Initiative"/>
            <person name="Verde I."/>
            <person name="Abbott A.G."/>
            <person name="Scalabrin S."/>
            <person name="Jung S."/>
            <person name="Shu S."/>
            <person name="Marroni F."/>
            <person name="Zhebentyayeva T."/>
            <person name="Dettori M.T."/>
            <person name="Grimwood J."/>
            <person name="Cattonaro F."/>
            <person name="Zuccolo A."/>
            <person name="Rossini L."/>
            <person name="Jenkins J."/>
            <person name="Vendramin E."/>
            <person name="Meisel L.A."/>
            <person name="Decroocq V."/>
            <person name="Sosinski B."/>
            <person name="Prochnik S."/>
            <person name="Mitros T."/>
            <person name="Policriti A."/>
            <person name="Cipriani G."/>
            <person name="Dondini L."/>
            <person name="Ficklin S."/>
            <person name="Goodstein D.M."/>
            <person name="Xuan P."/>
            <person name="Del Fabbro C."/>
            <person name="Aramini V."/>
            <person name="Copetti D."/>
            <person name="Gonzalez S."/>
            <person name="Horner D.S."/>
            <person name="Falchi R."/>
            <person name="Lucas S."/>
            <person name="Mica E."/>
            <person name="Maldonado J."/>
            <person name="Lazzari B."/>
            <person name="Bielenberg D."/>
            <person name="Pirona R."/>
            <person name="Miculan M."/>
            <person name="Barakat A."/>
            <person name="Testolin R."/>
            <person name="Stella A."/>
            <person name="Tartarini S."/>
            <person name="Tonutti P."/>
            <person name="Arus P."/>
            <person name="Orellana A."/>
            <person name="Wells C."/>
            <person name="Main D."/>
            <person name="Vizzotto G."/>
            <person name="Silva H."/>
            <person name="Salamini F."/>
            <person name="Schmutz J."/>
            <person name="Morgante M."/>
            <person name="Rokhsar D.S."/>
        </authorList>
    </citation>
    <scope>NUCLEOTIDE SEQUENCE [LARGE SCALE GENOMIC DNA]</scope>
    <source>
        <strain evidence="3">cv. Nemared</strain>
    </source>
</reference>
<keyword evidence="1" id="KW-0472">Membrane</keyword>
<keyword evidence="1" id="KW-1133">Transmembrane helix</keyword>
<evidence type="ECO:0000256" key="1">
    <source>
        <dbReference type="SAM" id="Phobius"/>
    </source>
</evidence>
<dbReference type="EMBL" id="CM007653">
    <property type="protein sequence ID" value="ONI18119.1"/>
    <property type="molecule type" value="Genomic_DNA"/>
</dbReference>
<accession>A0A251Q2T6</accession>
<gene>
    <name evidence="2" type="ORF">PRUPE_3G197900</name>
</gene>
<organism evidence="2 3">
    <name type="scientific">Prunus persica</name>
    <name type="common">Peach</name>
    <name type="synonym">Amygdalus persica</name>
    <dbReference type="NCBI Taxonomy" id="3760"/>
    <lineage>
        <taxon>Eukaryota</taxon>
        <taxon>Viridiplantae</taxon>
        <taxon>Streptophyta</taxon>
        <taxon>Embryophyta</taxon>
        <taxon>Tracheophyta</taxon>
        <taxon>Spermatophyta</taxon>
        <taxon>Magnoliopsida</taxon>
        <taxon>eudicotyledons</taxon>
        <taxon>Gunneridae</taxon>
        <taxon>Pentapetalae</taxon>
        <taxon>rosids</taxon>
        <taxon>fabids</taxon>
        <taxon>Rosales</taxon>
        <taxon>Rosaceae</taxon>
        <taxon>Amygdaloideae</taxon>
        <taxon>Amygdaleae</taxon>
        <taxon>Prunus</taxon>
    </lineage>
</organism>
<name>A0A251Q2T6_PRUPE</name>
<evidence type="ECO:0000313" key="3">
    <source>
        <dbReference type="Proteomes" id="UP000006882"/>
    </source>
</evidence>
<feature type="transmembrane region" description="Helical" evidence="1">
    <location>
        <begin position="61"/>
        <end position="87"/>
    </location>
</feature>
<evidence type="ECO:0000313" key="2">
    <source>
        <dbReference type="EMBL" id="ONI18119.1"/>
    </source>
</evidence>
<proteinExistence type="predicted"/>
<keyword evidence="1" id="KW-0812">Transmembrane</keyword>